<evidence type="ECO:0000313" key="5">
    <source>
        <dbReference type="EMBL" id="KAL3806408.1"/>
    </source>
</evidence>
<dbReference type="Pfam" id="PF08240">
    <property type="entry name" value="ADH_N"/>
    <property type="match status" value="1"/>
</dbReference>
<evidence type="ECO:0000256" key="3">
    <source>
        <dbReference type="SAM" id="SignalP"/>
    </source>
</evidence>
<dbReference type="InterPro" id="IPR011032">
    <property type="entry name" value="GroES-like_sf"/>
</dbReference>
<feature type="domain" description="Enoyl reductase (ER)" evidence="4">
    <location>
        <begin position="100"/>
        <end position="400"/>
    </location>
</feature>
<dbReference type="PANTHER" id="PTHR48106:SF18">
    <property type="entry name" value="QUINONE OXIDOREDUCTASE PIG3"/>
    <property type="match status" value="1"/>
</dbReference>
<dbReference type="EMBL" id="JALLPB020000815">
    <property type="protein sequence ID" value="KAL3806408.1"/>
    <property type="molecule type" value="Genomic_DNA"/>
</dbReference>
<name>A0ABD3R1V8_9STRA</name>
<feature type="signal peptide" evidence="3">
    <location>
        <begin position="1"/>
        <end position="19"/>
    </location>
</feature>
<dbReference type="GO" id="GO:0016491">
    <property type="term" value="F:oxidoreductase activity"/>
    <property type="evidence" value="ECO:0007669"/>
    <property type="project" value="UniProtKB-KW"/>
</dbReference>
<dbReference type="Proteomes" id="UP001530377">
    <property type="component" value="Unassembled WGS sequence"/>
</dbReference>
<dbReference type="PROSITE" id="PS51257">
    <property type="entry name" value="PROKAR_LIPOPROTEIN"/>
    <property type="match status" value="1"/>
</dbReference>
<comment type="caution">
    <text evidence="5">The sequence shown here is derived from an EMBL/GenBank/DDBJ whole genome shotgun (WGS) entry which is preliminary data.</text>
</comment>
<dbReference type="SMART" id="SM00829">
    <property type="entry name" value="PKS_ER"/>
    <property type="match status" value="1"/>
</dbReference>
<sequence>MVHRGIALILAMGLNKASAFASIPPQPTSSSCHRCLTSMLRPIVYSTDVYHPSSPGLMNMNNEPHHDGKGRKEYDTAKMAGETIPGEMKRLVVTSPGNGTSVADCIIKVQTVPIPSPKPGEVLIRVVAAPVNPSDYGGWYKSRGPSSSSYPMPMGIEGCGTVVSYGGFLGGITSSLRCPVGTNVGFVITDPAQGSYSEYVTVNAMTGAFPMPEDVPIEDCASFFVNPYTAVGIVDTARRAGSSKAIVHTAAASQLGQMLNRLAMAEGMEIINVVRRAEQREALEGLGAKHVIVTDDGQDDDPTAWKAELRAKVRDLGATCAFDAVSGDMTGHLLDCMPGRGIVYAYGVLAGKANGIDPLDLIYRRKELRGFLLTAWLREGGPMRMIPRMLTASSTVNSGLKVGGWCRSQFTDTTMEGAHAEIVKLLGSSITGKKLRIRFDGK</sequence>
<reference evidence="5 6" key="1">
    <citation type="submission" date="2024-10" db="EMBL/GenBank/DDBJ databases">
        <title>Updated reference genomes for cyclostephanoid diatoms.</title>
        <authorList>
            <person name="Roberts W.R."/>
            <person name="Alverson A.J."/>
        </authorList>
    </citation>
    <scope>NUCLEOTIDE SEQUENCE [LARGE SCALE GENOMIC DNA]</scope>
    <source>
        <strain evidence="5 6">AJA228-03</strain>
    </source>
</reference>
<evidence type="ECO:0000313" key="6">
    <source>
        <dbReference type="Proteomes" id="UP001530377"/>
    </source>
</evidence>
<dbReference type="InterPro" id="IPR013149">
    <property type="entry name" value="ADH-like_C"/>
</dbReference>
<keyword evidence="3" id="KW-0732">Signal</keyword>
<keyword evidence="6" id="KW-1185">Reference proteome</keyword>
<accession>A0ABD3R1V8</accession>
<dbReference type="PANTHER" id="PTHR48106">
    <property type="entry name" value="QUINONE OXIDOREDUCTASE PIG3-RELATED"/>
    <property type="match status" value="1"/>
</dbReference>
<evidence type="ECO:0000256" key="1">
    <source>
        <dbReference type="ARBA" id="ARBA00022857"/>
    </source>
</evidence>
<keyword evidence="1" id="KW-0521">NADP</keyword>
<dbReference type="InterPro" id="IPR013154">
    <property type="entry name" value="ADH-like_N"/>
</dbReference>
<proteinExistence type="predicted"/>
<evidence type="ECO:0000256" key="2">
    <source>
        <dbReference type="ARBA" id="ARBA00023002"/>
    </source>
</evidence>
<dbReference type="AlphaFoldDB" id="A0ABD3R1V8"/>
<gene>
    <name evidence="5" type="ORF">ACHAXA_006330</name>
</gene>
<protein>
    <recommendedName>
        <fullName evidence="4">Enoyl reductase (ER) domain-containing protein</fullName>
    </recommendedName>
</protein>
<dbReference type="Gene3D" id="3.40.50.720">
    <property type="entry name" value="NAD(P)-binding Rossmann-like Domain"/>
    <property type="match status" value="1"/>
</dbReference>
<dbReference type="SUPFAM" id="SSF50129">
    <property type="entry name" value="GroES-like"/>
    <property type="match status" value="1"/>
</dbReference>
<evidence type="ECO:0000259" key="4">
    <source>
        <dbReference type="SMART" id="SM00829"/>
    </source>
</evidence>
<keyword evidence="2" id="KW-0560">Oxidoreductase</keyword>
<dbReference type="InterPro" id="IPR036291">
    <property type="entry name" value="NAD(P)-bd_dom_sf"/>
</dbReference>
<feature type="chain" id="PRO_5044822679" description="Enoyl reductase (ER) domain-containing protein" evidence="3">
    <location>
        <begin position="20"/>
        <end position="442"/>
    </location>
</feature>
<dbReference type="SUPFAM" id="SSF51735">
    <property type="entry name" value="NAD(P)-binding Rossmann-fold domains"/>
    <property type="match status" value="1"/>
</dbReference>
<dbReference type="Pfam" id="PF00107">
    <property type="entry name" value="ADH_zinc_N"/>
    <property type="match status" value="1"/>
</dbReference>
<organism evidence="5 6">
    <name type="scientific">Cyclostephanos tholiformis</name>
    <dbReference type="NCBI Taxonomy" id="382380"/>
    <lineage>
        <taxon>Eukaryota</taxon>
        <taxon>Sar</taxon>
        <taxon>Stramenopiles</taxon>
        <taxon>Ochrophyta</taxon>
        <taxon>Bacillariophyta</taxon>
        <taxon>Coscinodiscophyceae</taxon>
        <taxon>Thalassiosirophycidae</taxon>
        <taxon>Stephanodiscales</taxon>
        <taxon>Stephanodiscaceae</taxon>
        <taxon>Cyclostephanos</taxon>
    </lineage>
</organism>
<dbReference type="InterPro" id="IPR020843">
    <property type="entry name" value="ER"/>
</dbReference>
<dbReference type="Gene3D" id="3.90.180.10">
    <property type="entry name" value="Medium-chain alcohol dehydrogenases, catalytic domain"/>
    <property type="match status" value="1"/>
</dbReference>